<keyword evidence="5" id="KW-1185">Reference proteome</keyword>
<dbReference type="STRING" id="574566.I0YSH4"/>
<dbReference type="KEGG" id="csl:COCSUDRAFT_43095"/>
<dbReference type="GO" id="GO:0046905">
    <property type="term" value="F:15-cis-phytoene synthase activity"/>
    <property type="evidence" value="ECO:0007669"/>
    <property type="project" value="UniProtKB-EC"/>
</dbReference>
<dbReference type="Gene3D" id="1.10.600.10">
    <property type="entry name" value="Farnesyl Diphosphate Synthase"/>
    <property type="match status" value="1"/>
</dbReference>
<evidence type="ECO:0000313" key="5">
    <source>
        <dbReference type="Proteomes" id="UP000007264"/>
    </source>
</evidence>
<comment type="catalytic activity">
    <reaction evidence="1">
        <text>2 (2E,6E,10E)-geranylgeranyl diphosphate = 15-cis-phytoene + 2 diphosphate</text>
        <dbReference type="Rhea" id="RHEA:34475"/>
        <dbReference type="ChEBI" id="CHEBI:27787"/>
        <dbReference type="ChEBI" id="CHEBI:33019"/>
        <dbReference type="ChEBI" id="CHEBI:58756"/>
        <dbReference type="EC" id="2.5.1.32"/>
    </reaction>
</comment>
<dbReference type="GeneID" id="17039327"/>
<protein>
    <recommendedName>
        <fullName evidence="2">15-cis-phytoene synthase</fullName>
        <ecNumber evidence="2">2.5.1.32</ecNumber>
    </recommendedName>
</protein>
<dbReference type="Proteomes" id="UP000007264">
    <property type="component" value="Unassembled WGS sequence"/>
</dbReference>
<dbReference type="eggNOG" id="KOG4411">
    <property type="taxonomic scope" value="Eukaryota"/>
</dbReference>
<name>I0YSH4_COCSC</name>
<sequence>MAQQNLRSALAYCVNQVRSFDYTNYVWTIQMPKELRAPLIALRAFNVELTQIPDNVKQEQLMQIRMQWWRDAVKSAYTDKPQPNPVIQALHAAVASVPRTQSHLLRMVSTLEADYMRAQPPQSLEQLEQYAEGSSSQLLYLQGRVAGVDDEHFDHAASHLGKAVGIANLLRGTAYHAARRRCYLPSDLCMSEGVSDEDVLRGQNTDNVSNVVFQVATQAKGHLDEARALSKQLPAEAKPLMLPAAAVDLYLKALEKHEFNAFAPQLQSGGFTPLWHQLLVKYNLMLGRF</sequence>
<proteinExistence type="predicted"/>
<dbReference type="AlphaFoldDB" id="I0YSH4"/>
<evidence type="ECO:0000313" key="4">
    <source>
        <dbReference type="EMBL" id="EIE21343.1"/>
    </source>
</evidence>
<dbReference type="PANTHER" id="PTHR31480">
    <property type="entry name" value="BIFUNCTIONAL LYCOPENE CYCLASE/PHYTOENE SYNTHASE"/>
    <property type="match status" value="1"/>
</dbReference>
<dbReference type="EC" id="2.5.1.32" evidence="2"/>
<comment type="caution">
    <text evidence="4">The sequence shown here is derived from an EMBL/GenBank/DDBJ whole genome shotgun (WGS) entry which is preliminary data.</text>
</comment>
<dbReference type="EMBL" id="AGSI01000012">
    <property type="protein sequence ID" value="EIE21343.1"/>
    <property type="molecule type" value="Genomic_DNA"/>
</dbReference>
<dbReference type="OrthoDB" id="10252354at2759"/>
<evidence type="ECO:0000256" key="2">
    <source>
        <dbReference type="ARBA" id="ARBA00012396"/>
    </source>
</evidence>
<organism evidence="4 5">
    <name type="scientific">Coccomyxa subellipsoidea (strain C-169)</name>
    <name type="common">Green microalga</name>
    <dbReference type="NCBI Taxonomy" id="574566"/>
    <lineage>
        <taxon>Eukaryota</taxon>
        <taxon>Viridiplantae</taxon>
        <taxon>Chlorophyta</taxon>
        <taxon>core chlorophytes</taxon>
        <taxon>Trebouxiophyceae</taxon>
        <taxon>Trebouxiophyceae incertae sedis</taxon>
        <taxon>Coccomyxaceae</taxon>
        <taxon>Coccomyxa</taxon>
        <taxon>Coccomyxa subellipsoidea</taxon>
    </lineage>
</organism>
<evidence type="ECO:0000256" key="1">
    <source>
        <dbReference type="ARBA" id="ARBA00001805"/>
    </source>
</evidence>
<dbReference type="Pfam" id="PF00494">
    <property type="entry name" value="SQS_PSY"/>
    <property type="match status" value="1"/>
</dbReference>
<reference evidence="4 5" key="1">
    <citation type="journal article" date="2012" name="Genome Biol.">
        <title>The genome of the polar eukaryotic microalga coccomyxa subellipsoidea reveals traits of cold adaptation.</title>
        <authorList>
            <person name="Blanc G."/>
            <person name="Agarkova I."/>
            <person name="Grimwood J."/>
            <person name="Kuo A."/>
            <person name="Brueggeman A."/>
            <person name="Dunigan D."/>
            <person name="Gurnon J."/>
            <person name="Ladunga I."/>
            <person name="Lindquist E."/>
            <person name="Lucas S."/>
            <person name="Pangilinan J."/>
            <person name="Proschold T."/>
            <person name="Salamov A."/>
            <person name="Schmutz J."/>
            <person name="Weeks D."/>
            <person name="Yamada T."/>
            <person name="Claverie J.M."/>
            <person name="Grigoriev I."/>
            <person name="Van Etten J."/>
            <person name="Lomsadze A."/>
            <person name="Borodovsky M."/>
        </authorList>
    </citation>
    <scope>NUCLEOTIDE SEQUENCE [LARGE SCALE GENOMIC DNA]</scope>
    <source>
        <strain evidence="4 5">C-169</strain>
    </source>
</reference>
<dbReference type="InterPro" id="IPR002060">
    <property type="entry name" value="Squ/phyt_synthse"/>
</dbReference>
<dbReference type="InterPro" id="IPR008949">
    <property type="entry name" value="Isoprenoid_synthase_dom_sf"/>
</dbReference>
<keyword evidence="3" id="KW-0125">Carotenoid biosynthesis</keyword>
<dbReference type="RefSeq" id="XP_005645887.1">
    <property type="nucleotide sequence ID" value="XM_005645830.1"/>
</dbReference>
<dbReference type="GO" id="GO:0016117">
    <property type="term" value="P:carotenoid biosynthetic process"/>
    <property type="evidence" value="ECO:0007669"/>
    <property type="project" value="UniProtKB-KW"/>
</dbReference>
<gene>
    <name evidence="4" type="ORF">COCSUDRAFT_43095</name>
</gene>
<dbReference type="SUPFAM" id="SSF48576">
    <property type="entry name" value="Terpenoid synthases"/>
    <property type="match status" value="1"/>
</dbReference>
<evidence type="ECO:0000256" key="3">
    <source>
        <dbReference type="ARBA" id="ARBA00022746"/>
    </source>
</evidence>
<accession>I0YSH4</accession>